<dbReference type="AlphaFoldDB" id="A0A0B0EC77"/>
<gene>
    <name evidence="1" type="ORF">SCABRO_03974</name>
</gene>
<accession>A0A0B0EC77</accession>
<dbReference type="Proteomes" id="UP000030652">
    <property type="component" value="Unassembled WGS sequence"/>
</dbReference>
<sequence length="32" mass="3657">MAAKDGRIDGIDNIFNPSILKLLSYFQNILEF</sequence>
<evidence type="ECO:0000313" key="1">
    <source>
        <dbReference type="EMBL" id="KHE90284.1"/>
    </source>
</evidence>
<organism evidence="1 2">
    <name type="scientific">Candidatus Scalindua brodae</name>
    <dbReference type="NCBI Taxonomy" id="237368"/>
    <lineage>
        <taxon>Bacteria</taxon>
        <taxon>Pseudomonadati</taxon>
        <taxon>Planctomycetota</taxon>
        <taxon>Candidatus Brocadiia</taxon>
        <taxon>Candidatus Brocadiales</taxon>
        <taxon>Candidatus Scalinduaceae</taxon>
        <taxon>Candidatus Scalindua</taxon>
    </lineage>
</organism>
<evidence type="ECO:0000313" key="2">
    <source>
        <dbReference type="Proteomes" id="UP000030652"/>
    </source>
</evidence>
<protein>
    <submittedName>
        <fullName evidence="1">Uncharacterized protein</fullName>
    </submittedName>
</protein>
<dbReference type="EMBL" id="JRYO01000269">
    <property type="protein sequence ID" value="KHE90284.1"/>
    <property type="molecule type" value="Genomic_DNA"/>
</dbReference>
<proteinExistence type="predicted"/>
<reference evidence="1 2" key="1">
    <citation type="submission" date="2014-10" db="EMBL/GenBank/DDBJ databases">
        <title>Draft genome of anammox bacterium scalindua brodae, obtained using differential coverage binning of sequence data from two enrichment reactors.</title>
        <authorList>
            <person name="Speth D.R."/>
            <person name="Russ L."/>
            <person name="Kartal B."/>
            <person name="Op den Camp H.J."/>
            <person name="Dutilh B.E."/>
            <person name="Jetten M.S."/>
        </authorList>
    </citation>
    <scope>NUCLEOTIDE SEQUENCE [LARGE SCALE GENOMIC DNA]</scope>
    <source>
        <strain evidence="1">RU1</strain>
    </source>
</reference>
<comment type="caution">
    <text evidence="1">The sequence shown here is derived from an EMBL/GenBank/DDBJ whole genome shotgun (WGS) entry which is preliminary data.</text>
</comment>
<name>A0A0B0EC77_9BACT</name>